<protein>
    <submittedName>
        <fullName evidence="2">Uncharacterized protein</fullName>
    </submittedName>
</protein>
<sequence>MADLEAWFWLASFNFKMSNLIGGRSLDCLVLVYLEVCLKRFARALTSPDSNWESSSSVKTPASLSEPSSSTSSSSYESAHSGLGYIFSNCDLSLLMYCLPPMTESVSA</sequence>
<evidence type="ECO:0000313" key="3">
    <source>
        <dbReference type="Proteomes" id="UP000774326"/>
    </source>
</evidence>
<feature type="compositionally biased region" description="Polar residues" evidence="1">
    <location>
        <begin position="48"/>
        <end position="59"/>
    </location>
</feature>
<reference evidence="2" key="2">
    <citation type="submission" date="2021-01" db="EMBL/GenBank/DDBJ databases">
        <authorList>
            <person name="Schikora-Tamarit M.A."/>
        </authorList>
    </citation>
    <scope>NUCLEOTIDE SEQUENCE</scope>
    <source>
        <strain evidence="2">CBS2887</strain>
    </source>
</reference>
<proteinExistence type="predicted"/>
<gene>
    <name evidence="2" type="ORF">WICPIJ_007527</name>
</gene>
<comment type="caution">
    <text evidence="2">The sequence shown here is derived from an EMBL/GenBank/DDBJ whole genome shotgun (WGS) entry which is preliminary data.</text>
</comment>
<dbReference type="EMBL" id="JAEUBG010004405">
    <property type="protein sequence ID" value="KAH3681504.1"/>
    <property type="molecule type" value="Genomic_DNA"/>
</dbReference>
<evidence type="ECO:0000256" key="1">
    <source>
        <dbReference type="SAM" id="MobiDB-lite"/>
    </source>
</evidence>
<keyword evidence="3" id="KW-1185">Reference proteome</keyword>
<reference evidence="2" key="1">
    <citation type="journal article" date="2021" name="Open Biol.">
        <title>Shared evolutionary footprints suggest mitochondrial oxidative damage underlies multiple complex I losses in fungi.</title>
        <authorList>
            <person name="Schikora-Tamarit M.A."/>
            <person name="Marcet-Houben M."/>
            <person name="Nosek J."/>
            <person name="Gabaldon T."/>
        </authorList>
    </citation>
    <scope>NUCLEOTIDE SEQUENCE</scope>
    <source>
        <strain evidence="2">CBS2887</strain>
    </source>
</reference>
<dbReference type="Proteomes" id="UP000774326">
    <property type="component" value="Unassembled WGS sequence"/>
</dbReference>
<feature type="region of interest" description="Disordered" evidence="1">
    <location>
        <begin position="48"/>
        <end position="79"/>
    </location>
</feature>
<accession>A0A9P8Q289</accession>
<feature type="compositionally biased region" description="Low complexity" evidence="1">
    <location>
        <begin position="60"/>
        <end position="79"/>
    </location>
</feature>
<dbReference type="AlphaFoldDB" id="A0A9P8Q289"/>
<evidence type="ECO:0000313" key="2">
    <source>
        <dbReference type="EMBL" id="KAH3681504.1"/>
    </source>
</evidence>
<name>A0A9P8Q289_WICPI</name>
<organism evidence="2 3">
    <name type="scientific">Wickerhamomyces pijperi</name>
    <name type="common">Yeast</name>
    <name type="synonym">Pichia pijperi</name>
    <dbReference type="NCBI Taxonomy" id="599730"/>
    <lineage>
        <taxon>Eukaryota</taxon>
        <taxon>Fungi</taxon>
        <taxon>Dikarya</taxon>
        <taxon>Ascomycota</taxon>
        <taxon>Saccharomycotina</taxon>
        <taxon>Saccharomycetes</taxon>
        <taxon>Phaffomycetales</taxon>
        <taxon>Wickerhamomycetaceae</taxon>
        <taxon>Wickerhamomyces</taxon>
    </lineage>
</organism>